<feature type="compositionally biased region" description="Polar residues" evidence="9">
    <location>
        <begin position="1195"/>
        <end position="1206"/>
    </location>
</feature>
<name>A0AAN9BM51_9CAEN</name>
<feature type="compositionally biased region" description="Polar residues" evidence="9">
    <location>
        <begin position="1242"/>
        <end position="1253"/>
    </location>
</feature>
<dbReference type="GO" id="GO:0007268">
    <property type="term" value="P:chemical synaptic transmission"/>
    <property type="evidence" value="ECO:0007669"/>
    <property type="project" value="TreeGrafter"/>
</dbReference>
<feature type="region of interest" description="Disordered" evidence="9">
    <location>
        <begin position="609"/>
        <end position="782"/>
    </location>
</feature>
<dbReference type="InterPro" id="IPR017452">
    <property type="entry name" value="GPCR_Rhodpsn_7TM"/>
</dbReference>
<comment type="subcellular location">
    <subcellularLocation>
        <location evidence="1">Cell membrane</location>
        <topology evidence="1">Multi-pass membrane protein</topology>
    </subcellularLocation>
</comment>
<feature type="transmembrane region" description="Helical" evidence="10">
    <location>
        <begin position="272"/>
        <end position="291"/>
    </location>
</feature>
<feature type="compositionally biased region" description="Polar residues" evidence="9">
    <location>
        <begin position="1170"/>
        <end position="1179"/>
    </location>
</feature>
<feature type="compositionally biased region" description="Polar residues" evidence="9">
    <location>
        <begin position="976"/>
        <end position="1001"/>
    </location>
</feature>
<dbReference type="EMBL" id="JBAMIC010000004">
    <property type="protein sequence ID" value="KAK7107835.1"/>
    <property type="molecule type" value="Genomic_DNA"/>
</dbReference>
<feature type="region of interest" description="Disordered" evidence="9">
    <location>
        <begin position="1242"/>
        <end position="1390"/>
    </location>
</feature>
<feature type="transmembrane region" description="Helical" evidence="10">
    <location>
        <begin position="39"/>
        <end position="67"/>
    </location>
</feature>
<evidence type="ECO:0000256" key="5">
    <source>
        <dbReference type="ARBA" id="ARBA00023040"/>
    </source>
</evidence>
<dbReference type="CDD" id="cd00637">
    <property type="entry name" value="7tm_classA_rhodopsin-like"/>
    <property type="match status" value="1"/>
</dbReference>
<feature type="region of interest" description="Disordered" evidence="9">
    <location>
        <begin position="530"/>
        <end position="587"/>
    </location>
</feature>
<dbReference type="GO" id="GO:0007187">
    <property type="term" value="P:G protein-coupled receptor signaling pathway, coupled to cyclic nucleotide second messenger"/>
    <property type="evidence" value="ECO:0007669"/>
    <property type="project" value="TreeGrafter"/>
</dbReference>
<keyword evidence="5" id="KW-0297">G-protein coupled receptor</keyword>
<evidence type="ECO:0000256" key="10">
    <source>
        <dbReference type="SAM" id="Phobius"/>
    </source>
</evidence>
<sequence length="1639" mass="182693">MDTVKPPDLAGNTVQQQTKMALSHDQSRIQVGDPTDVKYYVYVAVILVVCLLVFCAAVGNGLLCFVILRSKHLRHMSDLYIASLATADLLMCLIVFPFSAVHELNPSIHLNTNICEIMLFLESSLCAVMIYTMSVICMDVCFYVKQSFETLHSITRNKIRTLIACIWGAGFLLCAVPSVLNELGVGLLQTDGDTDTCTLFREKMYTANVSGAVIFLLPFLWCIYVYVEVLVRVRALEAVRRSYRKAQLQFDTKQYDLPKVGLFTVTDMHRGILTLGIKLFVFFCSWLPFFVVKVMHSICHNDCAGLLAQSIVTFLPYVSSWVNPFIYGMLNKRVHDRLKHLCTCCHPESRLHRFSSTLYFKTLRLPNTHFPQYSPDDITPPTNTPHMSMSMDEETQRPGKNLFFPMNPKMSIKQGKCYRCVSIAEPGLERIMSNNMLTAMQEASSSSVDNYTNVASQICFKDKSCGHRHAEALAEVRHLLMTHQEDARLSSILKTSNPDFDHTKSEKPRARLMKIPIVWDTELPQADEEITKQSQGKDNHTNEFCRPQKSSRENVRCQSCQKRPDSAEGAQFPLGSASSPETFLNDVDGVSENMNALRYKTKLTNLNKESSLSLGARKKSRHTRDMQSSRKHIRQRSKQGSVKSTSKSISTDDLLPELDENNLKVVPRQSSKSGVQHKGTLLSPRQHLLEEQEGSLLSTRSITKSDGVMETEEGSDLRGEAVNTRFKSNSLEDRRLPQMRGTSSSRLDRERQRQHNELTRDEIKKRLRSEQKTATATLDSEIQHSFGITTQAHAWSERISATGSPGPGDTQQGTVHVDDKARDNSNISFENVGPAAPFDSDTIHQDTICITEFVRDSSFLCLHVGCETALVHGRSNSQQLPDTDPVKAKANTQKSQNVSEEGEKKAFDTPLKLKGNTTRTVKPCIQKLTYQNLLKLEGDTTSKIPPSDSVVAVASWTDSQDDLSTQEYKPDKKTPMNASSNRSPRISPVAWSNCTQRSVRSNPLAAQGGNLKNRVTSPTATSDSFCSSGPKPSKIPRSPGCGSLQVPRGNSPCPVLSESPKGLRREFSCTADSTHQYTACSVINSREKSKVPVRESPLLSGKKSTQSLTRESPHQVGKRNSDIPVRESSQPRSRKRTQSLTRESPRTVQKGKSEIPVRESSLPRSRKRTQSFTPESPRTVQKGKSENPVRESSLPRDTQSLTQASPRLTDKRKSEVLSITGKKGTQSLTSFQIRTEVQESSLLAGKRSTQSLNREPDSLVSHRSSRVPMRESPYLTASSGPKLQRLDSSYPTASGVPECIKWNSSHPYPDESESPPELRPDSPRTNLKIPNTLSWNFPHPRERKGADSAEWASSRPKEIRNPEVRRREAVHSSGKRSTHIPIGGSPNPISERITKLKTQESTFNRHSEAVDMHMMTKSEAGGMSDKSCSSEDVGNARTTQSIGSGDGVGKADTDDDDESVYFTDSLSLRNLMRVSSSENDDYDTENFWGIKTLNPRSTGRRSEVHVQPRPAMAEAGTWECSSLSSYSTLSSLFESQPQGVWAEVLSDPRLNDSSSSEDEEASKAESSSDEIFHSLSRHTLDSAKRNLKKTHYLPRPGSRVTSPTNRPARSREETAAPTSPSPGSRGQRRRGPKPIPRRK</sequence>
<dbReference type="PANTHER" id="PTHR24247">
    <property type="entry name" value="5-HYDROXYTRYPTAMINE RECEPTOR"/>
    <property type="match status" value="1"/>
</dbReference>
<dbReference type="GO" id="GO:0005886">
    <property type="term" value="C:plasma membrane"/>
    <property type="evidence" value="ECO:0007669"/>
    <property type="project" value="UniProtKB-SubCell"/>
</dbReference>
<keyword evidence="7" id="KW-0675">Receptor</keyword>
<gene>
    <name evidence="12" type="ORF">V1264_015683</name>
</gene>
<feature type="region of interest" description="Disordered" evidence="9">
    <location>
        <begin position="1086"/>
        <end position="1221"/>
    </location>
</feature>
<feature type="transmembrane region" description="Helical" evidence="10">
    <location>
        <begin position="119"/>
        <end position="142"/>
    </location>
</feature>
<keyword evidence="6 10" id="KW-0472">Membrane</keyword>
<feature type="compositionally biased region" description="Basic residues" evidence="9">
    <location>
        <begin position="1626"/>
        <end position="1639"/>
    </location>
</feature>
<evidence type="ECO:0000256" key="4">
    <source>
        <dbReference type="ARBA" id="ARBA00022989"/>
    </source>
</evidence>
<dbReference type="SUPFAM" id="SSF81321">
    <property type="entry name" value="Family A G protein-coupled receptor-like"/>
    <property type="match status" value="1"/>
</dbReference>
<feature type="compositionally biased region" description="Polar residues" evidence="9">
    <location>
        <begin position="1323"/>
        <end position="1335"/>
    </location>
</feature>
<feature type="domain" description="G-protein coupled receptors family 1 profile" evidence="11">
    <location>
        <begin position="59"/>
        <end position="327"/>
    </location>
</feature>
<dbReference type="InterPro" id="IPR000276">
    <property type="entry name" value="GPCR_Rhodpsn"/>
</dbReference>
<feature type="compositionally biased region" description="Polar residues" evidence="9">
    <location>
        <begin position="695"/>
        <end position="704"/>
    </location>
</feature>
<feature type="compositionally biased region" description="Polar residues" evidence="9">
    <location>
        <begin position="956"/>
        <end position="967"/>
    </location>
</feature>
<evidence type="ECO:0000256" key="8">
    <source>
        <dbReference type="ARBA" id="ARBA00023224"/>
    </source>
</evidence>
<proteinExistence type="predicted"/>
<feature type="region of interest" description="Disordered" evidence="9">
    <location>
        <begin position="955"/>
        <end position="1060"/>
    </location>
</feature>
<feature type="region of interest" description="Disordered" evidence="9">
    <location>
        <begin position="873"/>
        <end position="906"/>
    </location>
</feature>
<dbReference type="GO" id="GO:0004993">
    <property type="term" value="F:G protein-coupled serotonin receptor activity"/>
    <property type="evidence" value="ECO:0007669"/>
    <property type="project" value="TreeGrafter"/>
</dbReference>
<feature type="compositionally biased region" description="Polar residues" evidence="9">
    <location>
        <begin position="1013"/>
        <end position="1027"/>
    </location>
</feature>
<evidence type="ECO:0000256" key="3">
    <source>
        <dbReference type="ARBA" id="ARBA00022692"/>
    </source>
</evidence>
<evidence type="ECO:0000256" key="2">
    <source>
        <dbReference type="ARBA" id="ARBA00022475"/>
    </source>
</evidence>
<feature type="compositionally biased region" description="Polar residues" evidence="9">
    <location>
        <begin position="890"/>
        <end position="899"/>
    </location>
</feature>
<dbReference type="PROSITE" id="PS50262">
    <property type="entry name" value="G_PROTEIN_RECEP_F1_2"/>
    <property type="match status" value="1"/>
</dbReference>
<feature type="compositionally biased region" description="Polar residues" evidence="9">
    <location>
        <begin position="1426"/>
        <end position="1443"/>
    </location>
</feature>
<evidence type="ECO:0000256" key="1">
    <source>
        <dbReference type="ARBA" id="ARBA00004651"/>
    </source>
</evidence>
<reference evidence="12 13" key="1">
    <citation type="submission" date="2024-02" db="EMBL/GenBank/DDBJ databases">
        <title>Chromosome-scale genome assembly of the rough periwinkle Littorina saxatilis.</title>
        <authorList>
            <person name="De Jode A."/>
            <person name="Faria R."/>
            <person name="Formenti G."/>
            <person name="Sims Y."/>
            <person name="Smith T.P."/>
            <person name="Tracey A."/>
            <person name="Wood J.M.D."/>
            <person name="Zagrodzka Z.B."/>
            <person name="Johannesson K."/>
            <person name="Butlin R.K."/>
            <person name="Leder E.H."/>
        </authorList>
    </citation>
    <scope>NUCLEOTIDE SEQUENCE [LARGE SCALE GENOMIC DNA]</scope>
    <source>
        <strain evidence="12">Snail1</strain>
        <tissue evidence="12">Muscle</tissue>
    </source>
</reference>
<dbReference type="Gene3D" id="1.20.1070.10">
    <property type="entry name" value="Rhodopsin 7-helix transmembrane proteins"/>
    <property type="match status" value="1"/>
</dbReference>
<evidence type="ECO:0000256" key="7">
    <source>
        <dbReference type="ARBA" id="ARBA00023170"/>
    </source>
</evidence>
<keyword evidence="2" id="KW-1003">Cell membrane</keyword>
<dbReference type="PRINTS" id="PR00237">
    <property type="entry name" value="GPCRRHODOPSN"/>
</dbReference>
<evidence type="ECO:0000313" key="12">
    <source>
        <dbReference type="EMBL" id="KAK7107835.1"/>
    </source>
</evidence>
<evidence type="ECO:0000256" key="6">
    <source>
        <dbReference type="ARBA" id="ARBA00023136"/>
    </source>
</evidence>
<feature type="compositionally biased region" description="Polar residues" evidence="9">
    <location>
        <begin position="638"/>
        <end position="651"/>
    </location>
</feature>
<feature type="region of interest" description="Disordered" evidence="9">
    <location>
        <begin position="1491"/>
        <end position="1510"/>
    </location>
</feature>
<feature type="compositionally biased region" description="Basic and acidic residues" evidence="9">
    <location>
        <begin position="1355"/>
        <end position="1370"/>
    </location>
</feature>
<feature type="compositionally biased region" description="Basic and acidic residues" evidence="9">
    <location>
        <begin position="530"/>
        <end position="543"/>
    </location>
</feature>
<dbReference type="GO" id="GO:0045202">
    <property type="term" value="C:synapse"/>
    <property type="evidence" value="ECO:0007669"/>
    <property type="project" value="GOC"/>
</dbReference>
<feature type="region of interest" description="Disordered" evidence="9">
    <location>
        <begin position="1548"/>
        <end position="1639"/>
    </location>
</feature>
<keyword evidence="3 10" id="KW-0812">Transmembrane</keyword>
<feature type="transmembrane region" description="Helical" evidence="10">
    <location>
        <begin position="79"/>
        <end position="99"/>
    </location>
</feature>
<feature type="compositionally biased region" description="Basic and acidic residues" evidence="9">
    <location>
        <begin position="746"/>
        <end position="771"/>
    </location>
</feature>
<feature type="compositionally biased region" description="Polar residues" evidence="9">
    <location>
        <begin position="1275"/>
        <end position="1292"/>
    </location>
</feature>
<dbReference type="GO" id="GO:0030425">
    <property type="term" value="C:dendrite"/>
    <property type="evidence" value="ECO:0007669"/>
    <property type="project" value="TreeGrafter"/>
</dbReference>
<evidence type="ECO:0000259" key="11">
    <source>
        <dbReference type="PROSITE" id="PS50262"/>
    </source>
</evidence>
<keyword evidence="13" id="KW-1185">Reference proteome</keyword>
<feature type="transmembrane region" description="Helical" evidence="10">
    <location>
        <begin position="162"/>
        <end position="180"/>
    </location>
</feature>
<comment type="caution">
    <text evidence="12">The sequence shown here is derived from an EMBL/GenBank/DDBJ whole genome shotgun (WGS) entry which is preliminary data.</text>
</comment>
<dbReference type="Pfam" id="PF00001">
    <property type="entry name" value="7tm_1"/>
    <property type="match status" value="1"/>
</dbReference>
<organism evidence="12 13">
    <name type="scientific">Littorina saxatilis</name>
    <dbReference type="NCBI Taxonomy" id="31220"/>
    <lineage>
        <taxon>Eukaryota</taxon>
        <taxon>Metazoa</taxon>
        <taxon>Spiralia</taxon>
        <taxon>Lophotrochozoa</taxon>
        <taxon>Mollusca</taxon>
        <taxon>Gastropoda</taxon>
        <taxon>Caenogastropoda</taxon>
        <taxon>Littorinimorpha</taxon>
        <taxon>Littorinoidea</taxon>
        <taxon>Littorinidae</taxon>
        <taxon>Littorina</taxon>
    </lineage>
</organism>
<keyword evidence="4 10" id="KW-1133">Transmembrane helix</keyword>
<evidence type="ECO:0000313" key="13">
    <source>
        <dbReference type="Proteomes" id="UP001374579"/>
    </source>
</evidence>
<accession>A0AAN9BM51</accession>
<feature type="transmembrane region" description="Helical" evidence="10">
    <location>
        <begin position="209"/>
        <end position="231"/>
    </location>
</feature>
<protein>
    <recommendedName>
        <fullName evidence="11">G-protein coupled receptors family 1 profile domain-containing protein</fullName>
    </recommendedName>
</protein>
<keyword evidence="8" id="KW-0807">Transducer</keyword>
<feature type="region of interest" description="Disordered" evidence="9">
    <location>
        <begin position="1419"/>
        <end position="1456"/>
    </location>
</feature>
<dbReference type="Proteomes" id="UP001374579">
    <property type="component" value="Unassembled WGS sequence"/>
</dbReference>
<dbReference type="PANTHER" id="PTHR24247:SF202">
    <property type="entry name" value="5-HYDROXYTRYPTAMINE RECEPTOR 1"/>
    <property type="match status" value="1"/>
</dbReference>
<dbReference type="GO" id="GO:0030594">
    <property type="term" value="F:neurotransmitter receptor activity"/>
    <property type="evidence" value="ECO:0007669"/>
    <property type="project" value="TreeGrafter"/>
</dbReference>
<evidence type="ECO:0000256" key="9">
    <source>
        <dbReference type="SAM" id="MobiDB-lite"/>
    </source>
</evidence>